<feature type="binding site" evidence="7">
    <location>
        <position position="113"/>
    </location>
    <ligand>
        <name>Zn(2+)</name>
        <dbReference type="ChEBI" id="CHEBI:29105"/>
        <label>1</label>
    </ligand>
</feature>
<evidence type="ECO:0000256" key="3">
    <source>
        <dbReference type="ARBA" id="ARBA00011738"/>
    </source>
</evidence>
<accession>A0A1G8ZEV3</accession>
<feature type="binding site" evidence="7">
    <location>
        <position position="148"/>
    </location>
    <ligand>
        <name>Zn(2+)</name>
        <dbReference type="ChEBI" id="CHEBI:29105"/>
        <label>2</label>
    </ligand>
</feature>
<dbReference type="Pfam" id="PF01546">
    <property type="entry name" value="Peptidase_M20"/>
    <property type="match status" value="1"/>
</dbReference>
<dbReference type="PIRSF" id="PIRSF001235">
    <property type="entry name" value="Amidase_carbamoylase"/>
    <property type="match status" value="1"/>
</dbReference>
<dbReference type="Gene3D" id="3.40.630.10">
    <property type="entry name" value="Zn peptidases"/>
    <property type="match status" value="1"/>
</dbReference>
<reference evidence="10" key="1">
    <citation type="submission" date="2016-10" db="EMBL/GenBank/DDBJ databases">
        <authorList>
            <person name="Varghese N."/>
            <person name="Submissions S."/>
        </authorList>
    </citation>
    <scope>NUCLEOTIDE SEQUENCE [LARGE SCALE GENOMIC DNA]</scope>
    <source>
        <strain evidence="10">DSM 19181</strain>
    </source>
</reference>
<evidence type="ECO:0000256" key="7">
    <source>
        <dbReference type="PIRSR" id="PIRSR001235-1"/>
    </source>
</evidence>
<dbReference type="EMBL" id="FNFK01000014">
    <property type="protein sequence ID" value="SDK13581.1"/>
    <property type="molecule type" value="Genomic_DNA"/>
</dbReference>
<evidence type="ECO:0000256" key="1">
    <source>
        <dbReference type="ARBA" id="ARBA00001936"/>
    </source>
</evidence>
<keyword evidence="5" id="KW-0378">Hydrolase</keyword>
<keyword evidence="6" id="KW-0464">Manganese</keyword>
<dbReference type="Gene3D" id="3.30.70.360">
    <property type="match status" value="1"/>
</dbReference>
<evidence type="ECO:0000256" key="4">
    <source>
        <dbReference type="ARBA" id="ARBA00022723"/>
    </source>
</evidence>
<comment type="similarity">
    <text evidence="2">Belongs to the peptidase M20 family.</text>
</comment>
<dbReference type="SUPFAM" id="SSF55031">
    <property type="entry name" value="Bacterial exopeptidase dimerisation domain"/>
    <property type="match status" value="1"/>
</dbReference>
<dbReference type="InterPro" id="IPR002933">
    <property type="entry name" value="Peptidase_M20"/>
</dbReference>
<dbReference type="OrthoDB" id="9808195at2"/>
<keyword evidence="7" id="KW-0862">Zinc</keyword>
<evidence type="ECO:0000256" key="2">
    <source>
        <dbReference type="ARBA" id="ARBA00006153"/>
    </source>
</evidence>
<feature type="binding site" evidence="7">
    <location>
        <position position="213"/>
    </location>
    <ligand>
        <name>Zn(2+)</name>
        <dbReference type="ChEBI" id="CHEBI:29105"/>
        <label>1</label>
    </ligand>
</feature>
<dbReference type="NCBIfam" id="NF006771">
    <property type="entry name" value="PRK09290.1-5"/>
    <property type="match status" value="1"/>
</dbReference>
<proteinExistence type="inferred from homology"/>
<evidence type="ECO:0000256" key="5">
    <source>
        <dbReference type="ARBA" id="ARBA00022801"/>
    </source>
</evidence>
<protein>
    <submittedName>
        <fullName evidence="9">Allantoate deiminase</fullName>
    </submittedName>
</protein>
<dbReference type="CDD" id="cd03884">
    <property type="entry name" value="M20_bAS"/>
    <property type="match status" value="1"/>
</dbReference>
<dbReference type="RefSeq" id="WP_091266188.1">
    <property type="nucleotide sequence ID" value="NZ_FNFK01000014.1"/>
</dbReference>
<evidence type="ECO:0000259" key="8">
    <source>
        <dbReference type="Pfam" id="PF07687"/>
    </source>
</evidence>
<feature type="domain" description="Peptidase M20 dimerisation" evidence="8">
    <location>
        <begin position="235"/>
        <end position="335"/>
    </location>
</feature>
<comment type="subunit">
    <text evidence="3">Homodimer.</text>
</comment>
<name>A0A1G8ZEV3_9LACT</name>
<comment type="cofactor">
    <cofactor evidence="7">
        <name>Zn(2+)</name>
        <dbReference type="ChEBI" id="CHEBI:29105"/>
    </cofactor>
    <text evidence="7">Binds 2 Zn(2+) ions per subunit.</text>
</comment>
<feature type="binding site" evidence="7">
    <location>
        <position position="113"/>
    </location>
    <ligand>
        <name>Zn(2+)</name>
        <dbReference type="ChEBI" id="CHEBI:29105"/>
        <label>2</label>
    </ligand>
</feature>
<dbReference type="Pfam" id="PF07687">
    <property type="entry name" value="M20_dimer"/>
    <property type="match status" value="1"/>
</dbReference>
<evidence type="ECO:0000313" key="9">
    <source>
        <dbReference type="EMBL" id="SDK13581.1"/>
    </source>
</evidence>
<dbReference type="Proteomes" id="UP000199433">
    <property type="component" value="Unassembled WGS sequence"/>
</dbReference>
<sequence>MTKSTFDLEQQLLSDFDSKLTAEGVSGERLAYRLGILSKIGLTEDQGSRRPGFSQEEREAKNWIVKWMEEAGMQVREDGAGNIIGRLDGKHPDKPVIMSGSHVDTVPNGGHFDGTIGVLSALEVAQSWKETGYAPEKPLEIVAFTDEEGSRFNGGLTGSEAMMGDTDIEAMQTKKDFDGRSFEEVINDVGLSFEGFKSAGRPHSDIESYVEVHIEQGKRLEKEQLPCGIVTGIAGPYWLRLTFKGQAGHAGNTPMTDRQDALVAAGHFIHYISHLPQKINDSAVATVGNIEVKPNGTNVIPGEVIVYVDIRDIYEDTRQQLIDAIIQTAEDISKSWAIILTCETVHNVPPVPIKKELQDKLEKAMQGKGIRPYYLPSGAGHDAMIVGQHVPSAMIFVRSKDGISHNPAEWSDLSDCVQAVHILKDYIESCQSHQIIQQN</sequence>
<dbReference type="GO" id="GO:0046872">
    <property type="term" value="F:metal ion binding"/>
    <property type="evidence" value="ECO:0007669"/>
    <property type="project" value="UniProtKB-KW"/>
</dbReference>
<dbReference type="InterPro" id="IPR010158">
    <property type="entry name" value="Amidase_Cbmase"/>
</dbReference>
<dbReference type="InterPro" id="IPR011650">
    <property type="entry name" value="Peptidase_M20_dimer"/>
</dbReference>
<dbReference type="SUPFAM" id="SSF53187">
    <property type="entry name" value="Zn-dependent exopeptidases"/>
    <property type="match status" value="1"/>
</dbReference>
<dbReference type="PANTHER" id="PTHR32494">
    <property type="entry name" value="ALLANTOATE DEIMINASE-RELATED"/>
    <property type="match status" value="1"/>
</dbReference>
<dbReference type="PANTHER" id="PTHR32494:SF19">
    <property type="entry name" value="ALLANTOATE DEIMINASE-RELATED"/>
    <property type="match status" value="1"/>
</dbReference>
<dbReference type="InterPro" id="IPR036264">
    <property type="entry name" value="Bact_exopeptidase_dim_dom"/>
</dbReference>
<dbReference type="AlphaFoldDB" id="A0A1G8ZEV3"/>
<organism evidence="9 10">
    <name type="scientific">Alkalibacterium thalassium</name>
    <dbReference type="NCBI Taxonomy" id="426701"/>
    <lineage>
        <taxon>Bacteria</taxon>
        <taxon>Bacillati</taxon>
        <taxon>Bacillota</taxon>
        <taxon>Bacilli</taxon>
        <taxon>Lactobacillales</taxon>
        <taxon>Carnobacteriaceae</taxon>
        <taxon>Alkalibacterium</taxon>
    </lineage>
</organism>
<feature type="binding site" evidence="7">
    <location>
        <position position="102"/>
    </location>
    <ligand>
        <name>Zn(2+)</name>
        <dbReference type="ChEBI" id="CHEBI:29105"/>
        <label>1</label>
    </ligand>
</feature>
<feature type="binding site" evidence="7">
    <location>
        <position position="405"/>
    </location>
    <ligand>
        <name>Zn(2+)</name>
        <dbReference type="ChEBI" id="CHEBI:29105"/>
        <label>2</label>
    </ligand>
</feature>
<dbReference type="GO" id="GO:0016813">
    <property type="term" value="F:hydrolase activity, acting on carbon-nitrogen (but not peptide) bonds, in linear amidines"/>
    <property type="evidence" value="ECO:0007669"/>
    <property type="project" value="InterPro"/>
</dbReference>
<dbReference type="NCBIfam" id="TIGR01879">
    <property type="entry name" value="hydantase"/>
    <property type="match status" value="1"/>
</dbReference>
<keyword evidence="4 7" id="KW-0479">Metal-binding</keyword>
<comment type="cofactor">
    <cofactor evidence="1">
        <name>Mn(2+)</name>
        <dbReference type="ChEBI" id="CHEBI:29035"/>
    </cofactor>
</comment>
<dbReference type="STRING" id="426701.SAMN04488098_101423"/>
<evidence type="ECO:0000256" key="6">
    <source>
        <dbReference type="ARBA" id="ARBA00023211"/>
    </source>
</evidence>
<evidence type="ECO:0000313" key="10">
    <source>
        <dbReference type="Proteomes" id="UP000199433"/>
    </source>
</evidence>
<keyword evidence="10" id="KW-1185">Reference proteome</keyword>
<gene>
    <name evidence="9" type="ORF">SAMN04488098_101423</name>
</gene>